<gene>
    <name evidence="15" type="ORF">CKAN_01642500</name>
</gene>
<keyword evidence="3" id="KW-0808">Transferase</keyword>
<comment type="caution">
    <text evidence="15">The sequence shown here is derived from an EMBL/GenBank/DDBJ whole genome shotgun (WGS) entry which is preliminary data.</text>
</comment>
<dbReference type="Pfam" id="PF02845">
    <property type="entry name" value="CUE"/>
    <property type="match status" value="1"/>
</dbReference>
<evidence type="ECO:0000313" key="15">
    <source>
        <dbReference type="EMBL" id="RWR87483.1"/>
    </source>
</evidence>
<dbReference type="EMBL" id="QPKB01000006">
    <property type="protein sequence ID" value="RWR87483.1"/>
    <property type="molecule type" value="Genomic_DNA"/>
</dbReference>
<keyword evidence="8" id="KW-0862">Zinc</keyword>
<evidence type="ECO:0000256" key="8">
    <source>
        <dbReference type="ARBA" id="ARBA00022833"/>
    </source>
</evidence>
<dbReference type="FunFam" id="3.30.40.10:FF:000259">
    <property type="entry name" value="E3 ubiquitin protein ligase RIN2"/>
    <property type="match status" value="1"/>
</dbReference>
<keyword evidence="5" id="KW-0479">Metal-binding</keyword>
<reference evidence="15 16" key="1">
    <citation type="journal article" date="2019" name="Nat. Plants">
        <title>Stout camphor tree genome fills gaps in understanding of flowering plant genome evolution.</title>
        <authorList>
            <person name="Chaw S.M."/>
            <person name="Liu Y.C."/>
            <person name="Wu Y.W."/>
            <person name="Wang H.Y."/>
            <person name="Lin C.I."/>
            <person name="Wu C.S."/>
            <person name="Ke H.M."/>
            <person name="Chang L.Y."/>
            <person name="Hsu C.Y."/>
            <person name="Yang H.T."/>
            <person name="Sudianto E."/>
            <person name="Hsu M.H."/>
            <person name="Wu K.P."/>
            <person name="Wang L.N."/>
            <person name="Leebens-Mack J.H."/>
            <person name="Tsai I.J."/>
        </authorList>
    </citation>
    <scope>NUCLEOTIDE SEQUENCE [LARGE SCALE GENOMIC DNA]</scope>
    <source>
        <strain evidence="16">cv. Chaw 1501</strain>
        <tissue evidence="15">Young leaves</tissue>
    </source>
</reference>
<dbReference type="GO" id="GO:0005829">
    <property type="term" value="C:cytosol"/>
    <property type="evidence" value="ECO:0007669"/>
    <property type="project" value="TreeGrafter"/>
</dbReference>
<keyword evidence="4 12" id="KW-0812">Transmembrane</keyword>
<dbReference type="CDD" id="cd16455">
    <property type="entry name" value="RING-H2_AMFR"/>
    <property type="match status" value="1"/>
</dbReference>
<evidence type="ECO:0000256" key="5">
    <source>
        <dbReference type="ARBA" id="ARBA00022723"/>
    </source>
</evidence>
<dbReference type="InterPro" id="IPR003892">
    <property type="entry name" value="CUE"/>
</dbReference>
<dbReference type="PROSITE" id="PS51140">
    <property type="entry name" value="CUE"/>
    <property type="match status" value="1"/>
</dbReference>
<dbReference type="Gene3D" id="1.10.8.10">
    <property type="entry name" value="DNA helicase RuvA subunit, C-terminal domain"/>
    <property type="match status" value="1"/>
</dbReference>
<evidence type="ECO:0000256" key="12">
    <source>
        <dbReference type="SAM" id="Phobius"/>
    </source>
</evidence>
<dbReference type="GO" id="GO:0008270">
    <property type="term" value="F:zinc ion binding"/>
    <property type="evidence" value="ECO:0007669"/>
    <property type="project" value="UniProtKB-KW"/>
</dbReference>
<evidence type="ECO:0000259" key="13">
    <source>
        <dbReference type="PROSITE" id="PS50089"/>
    </source>
</evidence>
<dbReference type="GO" id="GO:0061630">
    <property type="term" value="F:ubiquitin protein ligase activity"/>
    <property type="evidence" value="ECO:0007669"/>
    <property type="project" value="TreeGrafter"/>
</dbReference>
<dbReference type="GO" id="GO:0006511">
    <property type="term" value="P:ubiquitin-dependent protein catabolic process"/>
    <property type="evidence" value="ECO:0007669"/>
    <property type="project" value="TreeGrafter"/>
</dbReference>
<dbReference type="PANTHER" id="PTHR15067">
    <property type="entry name" value="E3 UBIQUITIN-PROTEIN LIGASE RNF8"/>
    <property type="match status" value="1"/>
</dbReference>
<dbReference type="Gene3D" id="3.30.40.10">
    <property type="entry name" value="Zinc/RING finger domain, C3HC4 (zinc finger)"/>
    <property type="match status" value="1"/>
</dbReference>
<dbReference type="SMART" id="SM00184">
    <property type="entry name" value="RING"/>
    <property type="match status" value="1"/>
</dbReference>
<name>A0A443P9N5_9MAGN</name>
<feature type="transmembrane region" description="Helical" evidence="12">
    <location>
        <begin position="118"/>
        <end position="137"/>
    </location>
</feature>
<dbReference type="Proteomes" id="UP000283530">
    <property type="component" value="Unassembled WGS sequence"/>
</dbReference>
<dbReference type="GO" id="GO:0016567">
    <property type="term" value="P:protein ubiquitination"/>
    <property type="evidence" value="ECO:0007669"/>
    <property type="project" value="TreeGrafter"/>
</dbReference>
<dbReference type="Pfam" id="PF25563">
    <property type="entry name" value="TPR_SYVN1_N"/>
    <property type="match status" value="1"/>
</dbReference>
<feature type="transmembrane region" description="Helical" evidence="12">
    <location>
        <begin position="281"/>
        <end position="302"/>
    </location>
</feature>
<evidence type="ECO:0000256" key="3">
    <source>
        <dbReference type="ARBA" id="ARBA00022679"/>
    </source>
</evidence>
<keyword evidence="16" id="KW-1185">Reference proteome</keyword>
<proteinExistence type="predicted"/>
<comment type="subcellular location">
    <subcellularLocation>
        <location evidence="1">Membrane</location>
        <topology evidence="1">Multi-pass membrane protein</topology>
    </subcellularLocation>
</comment>
<keyword evidence="7" id="KW-0833">Ubl conjugation pathway</keyword>
<dbReference type="GO" id="GO:0034052">
    <property type="term" value="P:positive regulation of plant-type hypersensitive response"/>
    <property type="evidence" value="ECO:0007669"/>
    <property type="project" value="TreeGrafter"/>
</dbReference>
<evidence type="ECO:0000256" key="7">
    <source>
        <dbReference type="ARBA" id="ARBA00022786"/>
    </source>
</evidence>
<evidence type="ECO:0000256" key="4">
    <source>
        <dbReference type="ARBA" id="ARBA00022692"/>
    </source>
</evidence>
<evidence type="ECO:0000256" key="11">
    <source>
        <dbReference type="PROSITE-ProRule" id="PRU00175"/>
    </source>
</evidence>
<keyword evidence="9 12" id="KW-1133">Transmembrane helix</keyword>
<dbReference type="SMART" id="SM00546">
    <property type="entry name" value="CUE"/>
    <property type="match status" value="1"/>
</dbReference>
<dbReference type="InterPro" id="IPR001841">
    <property type="entry name" value="Znf_RING"/>
</dbReference>
<evidence type="ECO:0000256" key="10">
    <source>
        <dbReference type="ARBA" id="ARBA00023136"/>
    </source>
</evidence>
<evidence type="ECO:0000256" key="9">
    <source>
        <dbReference type="ARBA" id="ARBA00022989"/>
    </source>
</evidence>
<dbReference type="GO" id="GO:0000151">
    <property type="term" value="C:ubiquitin ligase complex"/>
    <property type="evidence" value="ECO:0007669"/>
    <property type="project" value="TreeGrafter"/>
</dbReference>
<evidence type="ECO:0000256" key="1">
    <source>
        <dbReference type="ARBA" id="ARBA00004141"/>
    </source>
</evidence>
<keyword evidence="10 12" id="KW-0472">Membrane</keyword>
<dbReference type="STRING" id="337451.A0A443P9N5"/>
<accession>A0A443P9N5</accession>
<dbReference type="PANTHER" id="PTHR15067:SF4">
    <property type="entry name" value="E3 UBIQUITIN-PROTEIN LIGASE RNF8"/>
    <property type="match status" value="1"/>
</dbReference>
<evidence type="ECO:0000259" key="14">
    <source>
        <dbReference type="PROSITE" id="PS51140"/>
    </source>
</evidence>
<keyword evidence="6 11" id="KW-0863">Zinc-finger</keyword>
<feature type="domain" description="RING-type" evidence="13">
    <location>
        <begin position="337"/>
        <end position="379"/>
    </location>
</feature>
<protein>
    <submittedName>
        <fullName evidence="15">E3 ubiquitin protein ligase RIN2</fullName>
    </submittedName>
</protein>
<dbReference type="InterPro" id="IPR057992">
    <property type="entry name" value="TPR_SYVN1_N"/>
</dbReference>
<dbReference type="AlphaFoldDB" id="A0A443P9N5"/>
<feature type="domain" description="CUE" evidence="14">
    <location>
        <begin position="546"/>
        <end position="586"/>
    </location>
</feature>
<dbReference type="SUPFAM" id="SSF57850">
    <property type="entry name" value="RING/U-box"/>
    <property type="match status" value="1"/>
</dbReference>
<dbReference type="OrthoDB" id="7759664at2759"/>
<comment type="pathway">
    <text evidence="2">Protein modification; protein ubiquitination.</text>
</comment>
<dbReference type="GO" id="GO:0043130">
    <property type="term" value="F:ubiquitin binding"/>
    <property type="evidence" value="ECO:0007669"/>
    <property type="project" value="InterPro"/>
</dbReference>
<feature type="transmembrane region" description="Helical" evidence="12">
    <location>
        <begin position="63"/>
        <end position="85"/>
    </location>
</feature>
<sequence length="586" mass="65924">MGVSYLSASAVSTVISVIGLQWWMYLGLSKIKLDGLIGEEGVHQGNATHVLELLLGSHVTVALLLNFAVNVFILLILSLKTVFFAQLYPPESRKVLECLVNYVVYKGMFLPLVVEPTIFQAALWLSWLAVLCSLKMFQSLAKDRLERLNASPSATPWTYFRIFSVLLLVFSIDLLWIKLCVLIYKALPSNACLLLFFEPFSIAFETLQAIMIHGFQLLDMWHRHSVDNSDCQQPRLLDRLVAGSFWEWKSVLIRNLGFFLDLMTLLTAVGHYLYVWWLRGVAFHFVDVVLSLIIRALVSAIVKRIKGFLKLKTSLSTLHGALPDATTEELQAYNDECAICREPMVRAKKLSCNHLFHLACLKSWLDQGRSEVYSCPTCRRPLFMSGRRDYTNSRPGDLLRDEQLARQLSNEINHQSISRHALPLGAFPNQQQHATDGSVWRGVELDPSWVHSWPTRGLDGAGPSNAIRSVGLGGVQMMMRRLASVGETYAHNALDDTAWNLWPMAHPHAPSASSIPTVPSSVRYSGNMGGLRFRRNSPTTNENIPGILSMVNTVREVLPHIPDEIIFQDLQRTNSVDVTVNNLLQM</sequence>
<feature type="transmembrane region" description="Helical" evidence="12">
    <location>
        <begin position="256"/>
        <end position="275"/>
    </location>
</feature>
<dbReference type="GO" id="GO:0005886">
    <property type="term" value="C:plasma membrane"/>
    <property type="evidence" value="ECO:0007669"/>
    <property type="project" value="TreeGrafter"/>
</dbReference>
<feature type="transmembrane region" description="Helical" evidence="12">
    <location>
        <begin position="6"/>
        <end position="26"/>
    </location>
</feature>
<dbReference type="InterPro" id="IPR013083">
    <property type="entry name" value="Znf_RING/FYVE/PHD"/>
</dbReference>
<feature type="transmembrane region" description="Helical" evidence="12">
    <location>
        <begin position="158"/>
        <end position="187"/>
    </location>
</feature>
<feature type="transmembrane region" description="Helical" evidence="12">
    <location>
        <begin position="193"/>
        <end position="215"/>
    </location>
</feature>
<organism evidence="15 16">
    <name type="scientific">Cinnamomum micranthum f. kanehirae</name>
    <dbReference type="NCBI Taxonomy" id="337451"/>
    <lineage>
        <taxon>Eukaryota</taxon>
        <taxon>Viridiplantae</taxon>
        <taxon>Streptophyta</taxon>
        <taxon>Embryophyta</taxon>
        <taxon>Tracheophyta</taxon>
        <taxon>Spermatophyta</taxon>
        <taxon>Magnoliopsida</taxon>
        <taxon>Magnoliidae</taxon>
        <taxon>Laurales</taxon>
        <taxon>Lauraceae</taxon>
        <taxon>Cinnamomum</taxon>
    </lineage>
</organism>
<dbReference type="PROSITE" id="PS50089">
    <property type="entry name" value="ZF_RING_2"/>
    <property type="match status" value="1"/>
</dbReference>
<dbReference type="Pfam" id="PF13639">
    <property type="entry name" value="zf-RING_2"/>
    <property type="match status" value="1"/>
</dbReference>
<evidence type="ECO:0000256" key="6">
    <source>
        <dbReference type="ARBA" id="ARBA00022771"/>
    </source>
</evidence>
<evidence type="ECO:0000313" key="16">
    <source>
        <dbReference type="Proteomes" id="UP000283530"/>
    </source>
</evidence>
<evidence type="ECO:0000256" key="2">
    <source>
        <dbReference type="ARBA" id="ARBA00004906"/>
    </source>
</evidence>